<evidence type="ECO:0000313" key="5">
    <source>
        <dbReference type="EMBL" id="EPR35803.1"/>
    </source>
</evidence>
<feature type="domain" description="Cobalamin synthesis G N-terminal" evidence="3">
    <location>
        <begin position="54"/>
        <end position="133"/>
    </location>
</feature>
<feature type="compositionally biased region" description="Polar residues" evidence="1">
    <location>
        <begin position="366"/>
        <end position="376"/>
    </location>
</feature>
<evidence type="ECO:0000256" key="1">
    <source>
        <dbReference type="SAM" id="MobiDB-lite"/>
    </source>
</evidence>
<keyword evidence="6" id="KW-1185">Reference proteome</keyword>
<dbReference type="eggNOG" id="COG2073">
    <property type="taxonomic scope" value="Bacteria"/>
</dbReference>
<dbReference type="SUPFAM" id="SSF159664">
    <property type="entry name" value="CobE/GbiG C-terminal domain-like"/>
    <property type="match status" value="1"/>
</dbReference>
<proteinExistence type="predicted"/>
<gene>
    <name evidence="5" type="ORF">dsmv_0508</name>
</gene>
<dbReference type="Gene3D" id="3.40.50.11220">
    <property type="match status" value="1"/>
</dbReference>
<dbReference type="InterPro" id="IPR038029">
    <property type="entry name" value="GbiG_N_sf"/>
</dbReference>
<organism evidence="5 6">
    <name type="scientific">Desulfococcus multivorans DSM 2059</name>
    <dbReference type="NCBI Taxonomy" id="1121405"/>
    <lineage>
        <taxon>Bacteria</taxon>
        <taxon>Pseudomonadati</taxon>
        <taxon>Thermodesulfobacteriota</taxon>
        <taxon>Desulfobacteria</taxon>
        <taxon>Desulfobacterales</taxon>
        <taxon>Desulfococcaceae</taxon>
        <taxon>Desulfococcus</taxon>
    </lineage>
</organism>
<protein>
    <submittedName>
        <fullName evidence="5">Cobalamin (Vitamin B12) biosynthesis CbiG protein</fullName>
    </submittedName>
</protein>
<dbReference type="OrthoDB" id="9781023at2"/>
<evidence type="ECO:0000259" key="4">
    <source>
        <dbReference type="Pfam" id="PF11761"/>
    </source>
</evidence>
<dbReference type="PANTHER" id="PTHR37477">
    <property type="entry name" value="COBALT-PRECORRIN-5A HYDROLASE"/>
    <property type="match status" value="1"/>
</dbReference>
<name>S7UTZ5_DESML</name>
<dbReference type="InterPro" id="IPR036518">
    <property type="entry name" value="CobE/GbiG_C_sf"/>
</dbReference>
<dbReference type="InterPro" id="IPR052553">
    <property type="entry name" value="CbiG_hydrolase"/>
</dbReference>
<dbReference type="Proteomes" id="UP000014977">
    <property type="component" value="Unassembled WGS sequence"/>
</dbReference>
<dbReference type="EMBL" id="ATHJ01000105">
    <property type="protein sequence ID" value="EPR35803.1"/>
    <property type="molecule type" value="Genomic_DNA"/>
</dbReference>
<reference evidence="5 6" key="1">
    <citation type="journal article" date="2013" name="Genome Announc.">
        <title>Draft genome sequences for three mercury-methylating, sulfate-reducing bacteria.</title>
        <authorList>
            <person name="Brown S.D."/>
            <person name="Hurt R.A.Jr."/>
            <person name="Gilmour C.C."/>
            <person name="Elias D.A."/>
        </authorList>
    </citation>
    <scope>NUCLEOTIDE SEQUENCE [LARGE SCALE GENOMIC DNA]</scope>
    <source>
        <strain evidence="5 6">DSM 2059</strain>
    </source>
</reference>
<dbReference type="Pfam" id="PF11761">
    <property type="entry name" value="CbiG_mid"/>
    <property type="match status" value="1"/>
</dbReference>
<accession>S7UTZ5</accession>
<dbReference type="STRING" id="897.B2D07_15195"/>
<feature type="domain" description="Cobalamin biosynthesis central region" evidence="4">
    <location>
        <begin position="138"/>
        <end position="231"/>
    </location>
</feature>
<sequence length="391" mass="41808">MNNIGIWAVTPNGVRLAQRLARFFPRSALYLSAALDLFPEALPAERFERLATAVTRHFTRHDGHLFIMSTGIVVRMIAPLLQHKSVDPAVVVLDELGIHAVSLLAGHIGGANALARRAAEAVDAVPVITTATDLNRLPAVDTLACELGLAIENPDAVKHVGMAFLKGRPVRLHDPYGLIRNHLPPETLVPDTRTDDGEDVFPSGNPIPEGPGIYVDDRVVDLPPQVLILRPRSLAVGMGCNRDTEMSEMHRLLTETLDRHRLSLLSVSTLASVDIKRDETGLIALGESLGIPLVFFDREALGRVRTIATPSAMVEKHIGVKSVCEAAAILAARNGALIVPKQITPNVTAAVARRSSMSSVSAPGVRTTSVDGPTTFSSGSRPSPDTPPTST</sequence>
<evidence type="ECO:0000259" key="2">
    <source>
        <dbReference type="Pfam" id="PF01890"/>
    </source>
</evidence>
<dbReference type="SUPFAM" id="SSF159672">
    <property type="entry name" value="CbiG N-terminal domain-like"/>
    <property type="match status" value="1"/>
</dbReference>
<dbReference type="RefSeq" id="WP_020877619.1">
    <property type="nucleotide sequence ID" value="NZ_ATHJ01000105.1"/>
</dbReference>
<dbReference type="InterPro" id="IPR021745">
    <property type="entry name" value="CbiG_mid"/>
</dbReference>
<dbReference type="GO" id="GO:0009236">
    <property type="term" value="P:cobalamin biosynthetic process"/>
    <property type="evidence" value="ECO:0007669"/>
    <property type="project" value="InterPro"/>
</dbReference>
<evidence type="ECO:0000259" key="3">
    <source>
        <dbReference type="Pfam" id="PF11760"/>
    </source>
</evidence>
<dbReference type="PATRIC" id="fig|1121405.3.peg.3206"/>
<comment type="caution">
    <text evidence="5">The sequence shown here is derived from an EMBL/GenBank/DDBJ whole genome shotgun (WGS) entry which is preliminary data.</text>
</comment>
<evidence type="ECO:0000313" key="6">
    <source>
        <dbReference type="Proteomes" id="UP000014977"/>
    </source>
</evidence>
<dbReference type="Gene3D" id="3.30.420.180">
    <property type="entry name" value="CobE/GbiG C-terminal domain"/>
    <property type="match status" value="1"/>
</dbReference>
<feature type="domain" description="CobE/GbiG C-terminal" evidence="2">
    <location>
        <begin position="234"/>
        <end position="352"/>
    </location>
</feature>
<dbReference type="InterPro" id="IPR021744">
    <property type="entry name" value="CbiG_N"/>
</dbReference>
<dbReference type="Pfam" id="PF11760">
    <property type="entry name" value="CbiG_N"/>
    <property type="match status" value="1"/>
</dbReference>
<dbReference type="InterPro" id="IPR002750">
    <property type="entry name" value="CobE/GbiG_C"/>
</dbReference>
<feature type="region of interest" description="Disordered" evidence="1">
    <location>
        <begin position="354"/>
        <end position="391"/>
    </location>
</feature>
<dbReference type="PANTHER" id="PTHR37477:SF1">
    <property type="entry name" value="COBALT-PRECORRIN-5A HYDROLASE"/>
    <property type="match status" value="1"/>
</dbReference>
<dbReference type="Pfam" id="PF01890">
    <property type="entry name" value="CbiG_C"/>
    <property type="match status" value="1"/>
</dbReference>
<dbReference type="AlphaFoldDB" id="S7UTZ5"/>